<feature type="transmembrane region" description="Helical" evidence="1">
    <location>
        <begin position="91"/>
        <end position="118"/>
    </location>
</feature>
<dbReference type="Proteomes" id="UP001201812">
    <property type="component" value="Unassembled WGS sequence"/>
</dbReference>
<proteinExistence type="predicted"/>
<keyword evidence="3" id="KW-1185">Reference proteome</keyword>
<keyword evidence="1" id="KW-0472">Membrane</keyword>
<feature type="transmembrane region" description="Helical" evidence="1">
    <location>
        <begin position="183"/>
        <end position="207"/>
    </location>
</feature>
<accession>A0AAD4R777</accession>
<organism evidence="2 3">
    <name type="scientific">Ditylenchus destructor</name>
    <dbReference type="NCBI Taxonomy" id="166010"/>
    <lineage>
        <taxon>Eukaryota</taxon>
        <taxon>Metazoa</taxon>
        <taxon>Ecdysozoa</taxon>
        <taxon>Nematoda</taxon>
        <taxon>Chromadorea</taxon>
        <taxon>Rhabditida</taxon>
        <taxon>Tylenchina</taxon>
        <taxon>Tylenchomorpha</taxon>
        <taxon>Sphaerularioidea</taxon>
        <taxon>Anguinidae</taxon>
        <taxon>Anguininae</taxon>
        <taxon>Ditylenchus</taxon>
    </lineage>
</organism>
<comment type="caution">
    <text evidence="2">The sequence shown here is derived from an EMBL/GenBank/DDBJ whole genome shotgun (WGS) entry which is preliminary data.</text>
</comment>
<dbReference type="AlphaFoldDB" id="A0AAD4R777"/>
<evidence type="ECO:0000256" key="1">
    <source>
        <dbReference type="SAM" id="Phobius"/>
    </source>
</evidence>
<reference evidence="2" key="1">
    <citation type="submission" date="2022-01" db="EMBL/GenBank/DDBJ databases">
        <title>Genome Sequence Resource for Two Populations of Ditylenchus destructor, the Migratory Endoparasitic Phytonematode.</title>
        <authorList>
            <person name="Zhang H."/>
            <person name="Lin R."/>
            <person name="Xie B."/>
        </authorList>
    </citation>
    <scope>NUCLEOTIDE SEQUENCE</scope>
    <source>
        <strain evidence="2">BazhouSP</strain>
    </source>
</reference>
<evidence type="ECO:0000313" key="3">
    <source>
        <dbReference type="Proteomes" id="UP001201812"/>
    </source>
</evidence>
<feature type="transmembrane region" description="Helical" evidence="1">
    <location>
        <begin position="64"/>
        <end position="84"/>
    </location>
</feature>
<name>A0AAD4R777_9BILA</name>
<keyword evidence="1" id="KW-0812">Transmembrane</keyword>
<gene>
    <name evidence="2" type="ORF">DdX_08181</name>
</gene>
<feature type="transmembrane region" description="Helical" evidence="1">
    <location>
        <begin position="31"/>
        <end position="52"/>
    </location>
</feature>
<sequence>MGQLKKYEAHTRYPCCCCAVDVKKSVLTLSIAGLAFCVFIAIVAGANCVFSSDSKSNSDGHSFANFNVAMTYAVAYGAIIFGVLTNRPSYLTIFLIVNGFMVAFMSCLLAFMLVLVMIDPASLLLDFDYPSASVEVWQLKQYLLSYNLNMTQPLEVEVNATQIDEAPNVVVISEQDASHYGAIFLFSITLSIWIATILIQGLVFHAYRSLKLRKQFEYNPYNAKNLSSPITMQHAGTNGVTGGNNYISSIKGSLFPKRI</sequence>
<protein>
    <submittedName>
        <fullName evidence="2">Uncharacterized protein</fullName>
    </submittedName>
</protein>
<dbReference type="EMBL" id="JAKKPZ010000012">
    <property type="protein sequence ID" value="KAI1714910.1"/>
    <property type="molecule type" value="Genomic_DNA"/>
</dbReference>
<evidence type="ECO:0000313" key="2">
    <source>
        <dbReference type="EMBL" id="KAI1714910.1"/>
    </source>
</evidence>
<keyword evidence="1" id="KW-1133">Transmembrane helix</keyword>